<gene>
    <name evidence="2" type="ORF">F3W81_10330</name>
</gene>
<dbReference type="PROSITE" id="PS51340">
    <property type="entry name" value="MOSC"/>
    <property type="match status" value="1"/>
</dbReference>
<proteinExistence type="predicted"/>
<dbReference type="RefSeq" id="WP_193079092.1">
    <property type="nucleotide sequence ID" value="NZ_CP045201.1"/>
</dbReference>
<dbReference type="AlphaFoldDB" id="A0A7L9WMM0"/>
<dbReference type="KEGG" id="pshq:F3W81_10330"/>
<evidence type="ECO:0000313" key="2">
    <source>
        <dbReference type="EMBL" id="QOL81172.1"/>
    </source>
</evidence>
<dbReference type="InterPro" id="IPR052716">
    <property type="entry name" value="MOSC_domain"/>
</dbReference>
<dbReference type="EMBL" id="CP045201">
    <property type="protein sequence ID" value="QOL81172.1"/>
    <property type="molecule type" value="Genomic_DNA"/>
</dbReference>
<dbReference type="Gene3D" id="2.40.33.20">
    <property type="entry name" value="PK beta-barrel domain-like"/>
    <property type="match status" value="1"/>
</dbReference>
<dbReference type="GO" id="GO:0030151">
    <property type="term" value="F:molybdenum ion binding"/>
    <property type="evidence" value="ECO:0007669"/>
    <property type="project" value="InterPro"/>
</dbReference>
<dbReference type="GO" id="GO:0003824">
    <property type="term" value="F:catalytic activity"/>
    <property type="evidence" value="ECO:0007669"/>
    <property type="project" value="InterPro"/>
</dbReference>
<protein>
    <submittedName>
        <fullName evidence="2">MOSC domain-containing protein</fullName>
    </submittedName>
</protein>
<dbReference type="InterPro" id="IPR005302">
    <property type="entry name" value="MoCF_Sase_C"/>
</dbReference>
<keyword evidence="3" id="KW-1185">Reference proteome</keyword>
<evidence type="ECO:0000259" key="1">
    <source>
        <dbReference type="PROSITE" id="PS51340"/>
    </source>
</evidence>
<name>A0A7L9WMM0_9RHOB</name>
<feature type="domain" description="MOSC" evidence="1">
    <location>
        <begin position="24"/>
        <end position="183"/>
    </location>
</feature>
<accession>A0A7L9WMM0</accession>
<dbReference type="SUPFAM" id="SSF50800">
    <property type="entry name" value="PK beta-barrel domain-like"/>
    <property type="match status" value="1"/>
</dbReference>
<dbReference type="Pfam" id="PF03473">
    <property type="entry name" value="MOSC"/>
    <property type="match status" value="1"/>
</dbReference>
<organism evidence="2 3">
    <name type="scientific">Pseudooceanicola spongiae</name>
    <dbReference type="NCBI Taxonomy" id="2613965"/>
    <lineage>
        <taxon>Bacteria</taxon>
        <taxon>Pseudomonadati</taxon>
        <taxon>Pseudomonadota</taxon>
        <taxon>Alphaproteobacteria</taxon>
        <taxon>Rhodobacterales</taxon>
        <taxon>Paracoccaceae</taxon>
        <taxon>Pseudooceanicola</taxon>
    </lineage>
</organism>
<dbReference type="GO" id="GO:0030170">
    <property type="term" value="F:pyridoxal phosphate binding"/>
    <property type="evidence" value="ECO:0007669"/>
    <property type="project" value="InterPro"/>
</dbReference>
<dbReference type="PANTHER" id="PTHR36930">
    <property type="entry name" value="METAL-SULFUR CLUSTER BIOSYNTHESIS PROTEINS YUAD-RELATED"/>
    <property type="match status" value="1"/>
</dbReference>
<dbReference type="InterPro" id="IPR011037">
    <property type="entry name" value="Pyrv_Knase-like_insert_dom_sf"/>
</dbReference>
<reference evidence="2 3" key="1">
    <citation type="submission" date="2019-10" db="EMBL/GenBank/DDBJ databases">
        <title>Pseudopuniceibacterium sp. HQ09 islated from Antarctica.</title>
        <authorList>
            <person name="Liao L."/>
            <person name="Su S."/>
            <person name="Chen B."/>
            <person name="Yu Y."/>
        </authorList>
    </citation>
    <scope>NUCLEOTIDE SEQUENCE [LARGE SCALE GENOMIC DNA]</scope>
    <source>
        <strain evidence="2 3">HQ09</strain>
    </source>
</reference>
<evidence type="ECO:0000313" key="3">
    <source>
        <dbReference type="Proteomes" id="UP000594118"/>
    </source>
</evidence>
<dbReference type="PANTHER" id="PTHR36930:SF1">
    <property type="entry name" value="MOSC DOMAIN-CONTAINING PROTEIN"/>
    <property type="match status" value="1"/>
</dbReference>
<sequence>MPALIPTAFSARILWLGVVQSREAALSSASVPSLRALFAGPEGESHGGLTRLSCSRVTKQHRRGTEIRNVRQFSIVSAEELAEIAQRMQLDHLDPAMLGATIVLSGIPDFTKMPPSSRLQGPDGVTLTIDMENRACTLPARVIEAAMPGYGKRFKRAAQGRRGVTAWVEREGVISVGDEMRLHIPDQPVWSHLDKARRGNTGLAETT</sequence>
<dbReference type="Proteomes" id="UP000594118">
    <property type="component" value="Chromosome"/>
</dbReference>